<keyword evidence="1" id="KW-0282">Flagellum</keyword>
<keyword evidence="1" id="KW-0969">Cilium</keyword>
<dbReference type="Proteomes" id="UP001631969">
    <property type="component" value="Unassembled WGS sequence"/>
</dbReference>
<reference evidence="1" key="1">
    <citation type="submission" date="2024-12" db="EMBL/GenBank/DDBJ databases">
        <authorList>
            <person name="Wu N."/>
        </authorList>
    </citation>
    <scope>NUCLEOTIDE SEQUENCE</scope>
    <source>
        <strain evidence="1">P15</strain>
    </source>
</reference>
<proteinExistence type="predicted"/>
<evidence type="ECO:0000313" key="2">
    <source>
        <dbReference type="Proteomes" id="UP001631969"/>
    </source>
</evidence>
<gene>
    <name evidence="1" type="primary">flgB</name>
    <name evidence="1" type="ORF">ACI1P1_02290</name>
</gene>
<organism evidence="1 2">
    <name type="scientific">Paenibacillus mesotrionivorans</name>
    <dbReference type="NCBI Taxonomy" id="3160968"/>
    <lineage>
        <taxon>Bacteria</taxon>
        <taxon>Bacillati</taxon>
        <taxon>Bacillota</taxon>
        <taxon>Bacilli</taxon>
        <taxon>Bacillales</taxon>
        <taxon>Paenibacillaceae</taxon>
        <taxon>Paenibacillus</taxon>
    </lineage>
</organism>
<comment type="caution">
    <text evidence="1">The sequence shown here is derived from an EMBL/GenBank/DDBJ whole genome shotgun (WGS) entry which is preliminary data.</text>
</comment>
<accession>A0ACC7NRU3</accession>
<name>A0ACC7NRU3_9BACL</name>
<sequence>MNILQSASFNRLERTLDAAVLRQTVSANNIANVDTPNFKRSDVVFEELLSQQMNSKTLTGRRTHPKHIPIGGGTSAVESKIVVDNNSVMNNNLNNVDIDAEMSLVAKNQLRYNVVAQQVTHDIRNIRTVIGGR</sequence>
<protein>
    <submittedName>
        <fullName evidence="1">Flagellar basal body rod protein FlgB</fullName>
    </submittedName>
</protein>
<keyword evidence="2" id="KW-1185">Reference proteome</keyword>
<dbReference type="EMBL" id="JBJURJ010000001">
    <property type="protein sequence ID" value="MFM9327120.1"/>
    <property type="molecule type" value="Genomic_DNA"/>
</dbReference>
<evidence type="ECO:0000313" key="1">
    <source>
        <dbReference type="EMBL" id="MFM9327120.1"/>
    </source>
</evidence>
<keyword evidence="1" id="KW-0966">Cell projection</keyword>